<proteinExistence type="predicted"/>
<evidence type="ECO:0000313" key="2">
    <source>
        <dbReference type="Proteomes" id="UP000789920"/>
    </source>
</evidence>
<evidence type="ECO:0000313" key="1">
    <source>
        <dbReference type="EMBL" id="CAG8840367.1"/>
    </source>
</evidence>
<accession>A0ACA9SLP5</accession>
<dbReference type="EMBL" id="CAJVQC010126492">
    <property type="protein sequence ID" value="CAG8840367.1"/>
    <property type="molecule type" value="Genomic_DNA"/>
</dbReference>
<keyword evidence="2" id="KW-1185">Reference proteome</keyword>
<protein>
    <submittedName>
        <fullName evidence="1">36120_t:CDS:1</fullName>
    </submittedName>
</protein>
<comment type="caution">
    <text evidence="1">The sequence shown here is derived from an EMBL/GenBank/DDBJ whole genome shotgun (WGS) entry which is preliminary data.</text>
</comment>
<reference evidence="1" key="1">
    <citation type="submission" date="2021-06" db="EMBL/GenBank/DDBJ databases">
        <authorList>
            <person name="Kallberg Y."/>
            <person name="Tangrot J."/>
            <person name="Rosling A."/>
        </authorList>
    </citation>
    <scope>NUCLEOTIDE SEQUENCE</scope>
    <source>
        <strain evidence="1">MA461A</strain>
    </source>
</reference>
<sequence>MEQKYEDIDTFDNVILKRDPFFKILRFSLQIATALFYDESKTEIIESILSWIIKITKTQSEPYSELYHQALSILTQLNILKKRRECEISFIPLLNKEIYKERIENFIKFAIPYEDKYNNVLDGKYTNDLKKTEFETLLKDCNDMTRVHEHLKGIEQARYESSLKLRINEENELKNKIDEVKEKSESFKNGIEEWKKQQEISL</sequence>
<name>A0ACA9SLP5_9GLOM</name>
<dbReference type="Proteomes" id="UP000789920">
    <property type="component" value="Unassembled WGS sequence"/>
</dbReference>
<gene>
    <name evidence="1" type="ORF">RPERSI_LOCUS31406</name>
</gene>
<organism evidence="1 2">
    <name type="scientific">Racocetra persica</name>
    <dbReference type="NCBI Taxonomy" id="160502"/>
    <lineage>
        <taxon>Eukaryota</taxon>
        <taxon>Fungi</taxon>
        <taxon>Fungi incertae sedis</taxon>
        <taxon>Mucoromycota</taxon>
        <taxon>Glomeromycotina</taxon>
        <taxon>Glomeromycetes</taxon>
        <taxon>Diversisporales</taxon>
        <taxon>Gigasporaceae</taxon>
        <taxon>Racocetra</taxon>
    </lineage>
</organism>